<keyword evidence="7" id="KW-0175">Coiled coil</keyword>
<reference evidence="11" key="1">
    <citation type="submission" date="2017-02" db="EMBL/GenBank/DDBJ databases">
        <authorList>
            <person name="Varghese N."/>
            <person name="Submissions S."/>
        </authorList>
    </citation>
    <scope>NUCLEOTIDE SEQUENCE [LARGE SCALE GENOMIC DNA]</scope>
    <source>
        <strain evidence="11">ATCC BAA-73</strain>
    </source>
</reference>
<dbReference type="Pfam" id="PF02861">
    <property type="entry name" value="Clp_N"/>
    <property type="match status" value="1"/>
</dbReference>
<dbReference type="InterPro" id="IPR003593">
    <property type="entry name" value="AAA+_ATPase"/>
</dbReference>
<evidence type="ECO:0000256" key="6">
    <source>
        <dbReference type="RuleBase" id="RU004432"/>
    </source>
</evidence>
<name>A0A1T4QC61_9FIRM</name>
<comment type="similarity">
    <text evidence="6">Belongs to the ClpA/ClpB family.</text>
</comment>
<organism evidence="10 11">
    <name type="scientific">Selenihalanaerobacter shriftii</name>
    <dbReference type="NCBI Taxonomy" id="142842"/>
    <lineage>
        <taxon>Bacteria</taxon>
        <taxon>Bacillati</taxon>
        <taxon>Bacillota</taxon>
        <taxon>Clostridia</taxon>
        <taxon>Halanaerobiales</taxon>
        <taxon>Halobacteroidaceae</taxon>
        <taxon>Selenihalanaerobacter</taxon>
    </lineage>
</organism>
<dbReference type="InterPro" id="IPR028299">
    <property type="entry name" value="ClpA/B_CS2"/>
</dbReference>
<evidence type="ECO:0000259" key="8">
    <source>
        <dbReference type="PROSITE" id="PS50151"/>
    </source>
</evidence>
<dbReference type="PRINTS" id="PR00300">
    <property type="entry name" value="CLPPROTEASEA"/>
</dbReference>
<dbReference type="Pfam" id="PF10431">
    <property type="entry name" value="ClpB_D2-small"/>
    <property type="match status" value="1"/>
</dbReference>
<dbReference type="Pfam" id="PF00004">
    <property type="entry name" value="AAA"/>
    <property type="match status" value="1"/>
</dbReference>
<dbReference type="GO" id="GO:0016887">
    <property type="term" value="F:ATP hydrolysis activity"/>
    <property type="evidence" value="ECO:0007669"/>
    <property type="project" value="InterPro"/>
</dbReference>
<dbReference type="InterPro" id="IPR036628">
    <property type="entry name" value="Clp_N_dom_sf"/>
</dbReference>
<dbReference type="PANTHER" id="PTHR11638">
    <property type="entry name" value="ATP-DEPENDENT CLP PROTEASE"/>
    <property type="match status" value="1"/>
</dbReference>
<evidence type="ECO:0000256" key="4">
    <source>
        <dbReference type="ARBA" id="ARBA00023186"/>
    </source>
</evidence>
<dbReference type="InterPro" id="IPR050130">
    <property type="entry name" value="ClpA_ClpB"/>
</dbReference>
<dbReference type="Gene3D" id="3.40.50.300">
    <property type="entry name" value="P-loop containing nucleotide triphosphate hydrolases"/>
    <property type="match status" value="2"/>
</dbReference>
<dbReference type="Pfam" id="PF07724">
    <property type="entry name" value="AAA_2"/>
    <property type="match status" value="1"/>
</dbReference>
<keyword evidence="4 6" id="KW-0143">Chaperone</keyword>
<dbReference type="AlphaFoldDB" id="A0A1T4QC61"/>
<dbReference type="RefSeq" id="WP_078810934.1">
    <property type="nucleotide sequence ID" value="NZ_FUWM01000026.1"/>
</dbReference>
<sequence>MLFGRFTERARKVLVLAQDEAKNLGHNYVGTEHLLLGLLNEGEGIASKTLSEAGLNLKELRKEIKEVVGDGDNSSKAQKLNFTPRTKKVLNLAMEVARSFGHNYIGTEHLLLGLIKEGEGVAARVLKNSDIKLNELRGKITKQLGESKITQTSKKNTKTPTLDEFSRDLTELATEEKLDPVIGRDKEIERVIQILSRRKKNNPVLIGEPGVGKTAIAEGLAQMIAEDEVPKTLVDKRVVALDLSSLLAGSKYRGEFEKRLKGVMKEINEVGNVIIFIDELHNLVGVGAAEGAIDAANILKPALARGELQCIGATTLDEYRKHIERDAALERRFQSIIVEEPSIDETVTVLQGLRDVYEAHHRVKITEEAIKAAASLSRRYITDRFLPDKAIDLIDEAGSKVRLKENTVPPEIKDLNKELERVEQEKEAAVKAQSYEKAARLRDKKESLKQKLKEIKEEWQNQKGRDEAVITKEDIAKIVSDWTGVPVTKLTEDETEKLLRLEEELHERIIGQDEAINAVSQAVRRARAGLKDPKRPIGSFIFLGPTGVGKTELARTLAESMFDDEEAMIRIDMSEYMEKHAVSRLVGAPPGYVGHEEGGQLTEKVRRQPYSVVLLDEIEKAHPEVFNTLLQVLEDGQLTDAQGRTVDFKNTIIIITSNVGANLIENQSGVGFRSGEEDSDASYQRMKEKVTSELKKQFRPEFLNRLDEITVFHALDLEHIKQIVDLMLEEVAERLAEQDIEIEVTELAKEIIAEEGFDKEFGARPLRRAIRRLVENSLSEELLAGKFTNGDKIIINAQEDEITFNKA</sequence>
<dbReference type="Proteomes" id="UP000190625">
    <property type="component" value="Unassembled WGS sequence"/>
</dbReference>
<feature type="domain" description="Clp R" evidence="9">
    <location>
        <begin position="3"/>
        <end position="146"/>
    </location>
</feature>
<dbReference type="SMART" id="SM01086">
    <property type="entry name" value="ClpB_D2-small"/>
    <property type="match status" value="1"/>
</dbReference>
<dbReference type="GO" id="GO:0008233">
    <property type="term" value="F:peptidase activity"/>
    <property type="evidence" value="ECO:0007669"/>
    <property type="project" value="UniProtKB-KW"/>
</dbReference>
<feature type="domain" description="UVR" evidence="8">
    <location>
        <begin position="416"/>
        <end position="451"/>
    </location>
</feature>
<dbReference type="OrthoDB" id="9803641at2"/>
<dbReference type="STRING" id="142842.SAMN02745118_02511"/>
<dbReference type="GO" id="GO:0005737">
    <property type="term" value="C:cytoplasm"/>
    <property type="evidence" value="ECO:0007669"/>
    <property type="project" value="TreeGrafter"/>
</dbReference>
<dbReference type="SUPFAM" id="SSF52540">
    <property type="entry name" value="P-loop containing nucleoside triphosphate hydrolases"/>
    <property type="match status" value="2"/>
</dbReference>
<dbReference type="GO" id="GO:0005524">
    <property type="term" value="F:ATP binding"/>
    <property type="evidence" value="ECO:0007669"/>
    <property type="project" value="UniProtKB-KW"/>
</dbReference>
<dbReference type="Gene3D" id="1.10.8.60">
    <property type="match status" value="2"/>
</dbReference>
<dbReference type="PROSITE" id="PS00871">
    <property type="entry name" value="CLPAB_2"/>
    <property type="match status" value="1"/>
</dbReference>
<dbReference type="InterPro" id="IPR019489">
    <property type="entry name" value="Clp_ATPase_C"/>
</dbReference>
<keyword evidence="10" id="KW-0378">Hydrolase</keyword>
<dbReference type="InterPro" id="IPR001270">
    <property type="entry name" value="ClpA/B"/>
</dbReference>
<dbReference type="PROSITE" id="PS00870">
    <property type="entry name" value="CLPAB_1"/>
    <property type="match status" value="1"/>
</dbReference>
<evidence type="ECO:0000313" key="10">
    <source>
        <dbReference type="EMBL" id="SKA01383.1"/>
    </source>
</evidence>
<keyword evidence="2 6" id="KW-0547">Nucleotide-binding</keyword>
<proteinExistence type="inferred from homology"/>
<keyword evidence="3 6" id="KW-0067">ATP-binding</keyword>
<dbReference type="InterPro" id="IPR027417">
    <property type="entry name" value="P-loop_NTPase"/>
</dbReference>
<dbReference type="Pfam" id="PF17871">
    <property type="entry name" value="AAA_lid_9"/>
    <property type="match status" value="1"/>
</dbReference>
<feature type="coiled-coil region" evidence="7">
    <location>
        <begin position="412"/>
        <end position="465"/>
    </location>
</feature>
<keyword evidence="10" id="KW-0645">Protease</keyword>
<dbReference type="EMBL" id="FUWM01000026">
    <property type="protein sequence ID" value="SKA01383.1"/>
    <property type="molecule type" value="Genomic_DNA"/>
</dbReference>
<dbReference type="GO" id="GO:0006508">
    <property type="term" value="P:proteolysis"/>
    <property type="evidence" value="ECO:0007669"/>
    <property type="project" value="UniProtKB-KW"/>
</dbReference>
<dbReference type="PROSITE" id="PS50151">
    <property type="entry name" value="UVR"/>
    <property type="match status" value="1"/>
</dbReference>
<dbReference type="InterPro" id="IPR041546">
    <property type="entry name" value="ClpA/ClpB_AAA_lid"/>
</dbReference>
<dbReference type="SUPFAM" id="SSF81923">
    <property type="entry name" value="Double Clp-N motif"/>
    <property type="match status" value="1"/>
</dbReference>
<dbReference type="PANTHER" id="PTHR11638:SF18">
    <property type="entry name" value="HEAT SHOCK PROTEIN 104"/>
    <property type="match status" value="1"/>
</dbReference>
<dbReference type="SMART" id="SM00382">
    <property type="entry name" value="AAA"/>
    <property type="match status" value="2"/>
</dbReference>
<evidence type="ECO:0000256" key="1">
    <source>
        <dbReference type="ARBA" id="ARBA00022737"/>
    </source>
</evidence>
<dbReference type="Gene3D" id="4.10.860.10">
    <property type="entry name" value="UVR domain"/>
    <property type="match status" value="1"/>
</dbReference>
<evidence type="ECO:0000256" key="7">
    <source>
        <dbReference type="SAM" id="Coils"/>
    </source>
</evidence>
<evidence type="ECO:0000259" key="9">
    <source>
        <dbReference type="PROSITE" id="PS51903"/>
    </source>
</evidence>
<dbReference type="Gene3D" id="1.10.1780.10">
    <property type="entry name" value="Clp, N-terminal domain"/>
    <property type="match status" value="1"/>
</dbReference>
<accession>A0A1T4QC61</accession>
<evidence type="ECO:0000256" key="2">
    <source>
        <dbReference type="ARBA" id="ARBA00022741"/>
    </source>
</evidence>
<dbReference type="CDD" id="cd00009">
    <property type="entry name" value="AAA"/>
    <property type="match status" value="1"/>
</dbReference>
<dbReference type="PROSITE" id="PS51903">
    <property type="entry name" value="CLP_R"/>
    <property type="match status" value="1"/>
</dbReference>
<gene>
    <name evidence="10" type="ORF">SAMN02745118_02511</name>
</gene>
<dbReference type="GO" id="GO:0034605">
    <property type="term" value="P:cellular response to heat"/>
    <property type="evidence" value="ECO:0007669"/>
    <property type="project" value="TreeGrafter"/>
</dbReference>
<dbReference type="FunFam" id="3.40.50.300:FF:000025">
    <property type="entry name" value="ATP-dependent Clp protease subunit"/>
    <property type="match status" value="1"/>
</dbReference>
<dbReference type="FunFam" id="3.40.50.300:FF:000010">
    <property type="entry name" value="Chaperone clpB 1, putative"/>
    <property type="match status" value="1"/>
</dbReference>
<dbReference type="InterPro" id="IPR018368">
    <property type="entry name" value="ClpA/B_CS1"/>
</dbReference>
<dbReference type="InterPro" id="IPR004176">
    <property type="entry name" value="Clp_R_N"/>
</dbReference>
<dbReference type="CDD" id="cd19499">
    <property type="entry name" value="RecA-like_ClpB_Hsp104-like"/>
    <property type="match status" value="1"/>
</dbReference>
<evidence type="ECO:0000256" key="5">
    <source>
        <dbReference type="PROSITE-ProRule" id="PRU01251"/>
    </source>
</evidence>
<dbReference type="FunFam" id="1.10.8.60:FF:000017">
    <property type="entry name" value="ATP-dependent chaperone ClpB"/>
    <property type="match status" value="1"/>
</dbReference>
<keyword evidence="1 5" id="KW-0677">Repeat</keyword>
<dbReference type="InterPro" id="IPR001943">
    <property type="entry name" value="UVR_dom"/>
</dbReference>
<protein>
    <submittedName>
        <fullName evidence="10">ATP-dependent Clp protease ATP-binding subunit ClpC</fullName>
    </submittedName>
</protein>
<dbReference type="InterPro" id="IPR003959">
    <property type="entry name" value="ATPase_AAA_core"/>
</dbReference>
<evidence type="ECO:0000313" key="11">
    <source>
        <dbReference type="Proteomes" id="UP000190625"/>
    </source>
</evidence>
<keyword evidence="11" id="KW-1185">Reference proteome</keyword>
<evidence type="ECO:0000256" key="3">
    <source>
        <dbReference type="ARBA" id="ARBA00022840"/>
    </source>
</evidence>